<dbReference type="OMA" id="EQYCLDI"/>
<reference evidence="2 3" key="1">
    <citation type="journal article" date="2006" name="Nature">
        <title>Global trends of whole-genome duplications revealed by the ciliate Paramecium tetraurelia.</title>
        <authorList>
            <consortium name="Genoscope"/>
            <person name="Aury J.-M."/>
            <person name="Jaillon O."/>
            <person name="Duret L."/>
            <person name="Noel B."/>
            <person name="Jubin C."/>
            <person name="Porcel B.M."/>
            <person name="Segurens B."/>
            <person name="Daubin V."/>
            <person name="Anthouard V."/>
            <person name="Aiach N."/>
            <person name="Arnaiz O."/>
            <person name="Billaut A."/>
            <person name="Beisson J."/>
            <person name="Blanc I."/>
            <person name="Bouhouche K."/>
            <person name="Camara F."/>
            <person name="Duharcourt S."/>
            <person name="Guigo R."/>
            <person name="Gogendeau D."/>
            <person name="Katinka M."/>
            <person name="Keller A.-M."/>
            <person name="Kissmehl R."/>
            <person name="Klotz C."/>
            <person name="Koll F."/>
            <person name="Le Moue A."/>
            <person name="Lepere C."/>
            <person name="Malinsky S."/>
            <person name="Nowacki M."/>
            <person name="Nowak J.K."/>
            <person name="Plattner H."/>
            <person name="Poulain J."/>
            <person name="Ruiz F."/>
            <person name="Serrano V."/>
            <person name="Zagulski M."/>
            <person name="Dessen P."/>
            <person name="Betermier M."/>
            <person name="Weissenbach J."/>
            <person name="Scarpelli C."/>
            <person name="Schachter V."/>
            <person name="Sperling L."/>
            <person name="Meyer E."/>
            <person name="Cohen J."/>
            <person name="Wincker P."/>
        </authorList>
    </citation>
    <scope>NUCLEOTIDE SEQUENCE [LARGE SCALE GENOMIC DNA]</scope>
    <source>
        <strain evidence="2 3">Stock d4-2</strain>
    </source>
</reference>
<feature type="coiled-coil region" evidence="1">
    <location>
        <begin position="439"/>
        <end position="508"/>
    </location>
</feature>
<dbReference type="HOGENOM" id="CLU_394061_0_0_1"/>
<dbReference type="AlphaFoldDB" id="A0EFH9"/>
<sequence>MNQQRCPNKQHNLYRHQAIRYKEDTVIDSTHTKSQTSDQKISKISEIKVVNDFSIDSQCLDRSSILEQSLEHDLRQWQQAYKIDNLIVQKLEKGSIYELSIEIKDIDNQIVQIATQFDVCMNLQQKTEAKFREFQQLMKGTQFIKFSRSNCKKWDQRTIFYCSFLDSICWKSKTSKFPSAKQTIPIDSIIQIHTNYNKYKLIKKNFVLPPNAEQDCFLAIEAKNGVRLELLAENKDDQFLYAKILNLLINKERNTKNQNQFIIEQYCLDINLIRKNLEGSKKNFLETIDKLQQSFISTTSTLLKQEREKTKTIKKKSQHLAFQSKLQLEDMNKENKIQKKQIVELQLENDYLESRIEQLQEYYTSRQLQIKSSANPQQVQLYQIIKDIIGMNGDQSIHNESQYEYQPQDYHEENVKNLQKLSTLYDRQQSTEMELRSFIKELQEEKSSIATQLQQTQLDLHEQEMYIIELENINNLLQTKLQDVNQILEFKEQQFSNLVQDMQKLQQEMPKLVNSNSQHSISTETRRLQTENDKLKDTIQYKIKELKNQMMKEEQNWMNFFVQIISYICYYISPDDLSSDINITIQGLYYKLCEKAYGESQSQLDNLINVIKQKANFFQKQYNEQFQQLFKDQQAILCSVASRLPSPKTTNSRQSSNLTLQLDKTFQSPSRVFVKNKAKLSKDNHPLDSIQIQYLTQLIK</sequence>
<dbReference type="OrthoDB" id="289775at2759"/>
<evidence type="ECO:0000313" key="2">
    <source>
        <dbReference type="EMBL" id="CAK94070.1"/>
    </source>
</evidence>
<gene>
    <name evidence="2" type="ORF">GSPATT00026393001</name>
</gene>
<dbReference type="Gene3D" id="1.20.5.340">
    <property type="match status" value="1"/>
</dbReference>
<keyword evidence="1" id="KW-0175">Coiled coil</keyword>
<evidence type="ECO:0008006" key="4">
    <source>
        <dbReference type="Google" id="ProtNLM"/>
    </source>
</evidence>
<dbReference type="Proteomes" id="UP000000600">
    <property type="component" value="Unassembled WGS sequence"/>
</dbReference>
<dbReference type="RefSeq" id="XP_001461443.1">
    <property type="nucleotide sequence ID" value="XM_001461406.1"/>
</dbReference>
<dbReference type="GeneID" id="5047228"/>
<evidence type="ECO:0000256" key="1">
    <source>
        <dbReference type="SAM" id="Coils"/>
    </source>
</evidence>
<feature type="coiled-coil region" evidence="1">
    <location>
        <begin position="328"/>
        <end position="362"/>
    </location>
</feature>
<dbReference type="InterPro" id="IPR011993">
    <property type="entry name" value="PH-like_dom_sf"/>
</dbReference>
<accession>A0EFH9</accession>
<dbReference type="eggNOG" id="ENOG502ST2M">
    <property type="taxonomic scope" value="Eukaryota"/>
</dbReference>
<keyword evidence="3" id="KW-1185">Reference proteome</keyword>
<dbReference type="InParanoid" id="A0EFH9"/>
<organism evidence="2 3">
    <name type="scientific">Paramecium tetraurelia</name>
    <dbReference type="NCBI Taxonomy" id="5888"/>
    <lineage>
        <taxon>Eukaryota</taxon>
        <taxon>Sar</taxon>
        <taxon>Alveolata</taxon>
        <taxon>Ciliophora</taxon>
        <taxon>Intramacronucleata</taxon>
        <taxon>Oligohymenophorea</taxon>
        <taxon>Peniculida</taxon>
        <taxon>Parameciidae</taxon>
        <taxon>Paramecium</taxon>
    </lineage>
</organism>
<dbReference type="EMBL" id="CT868675">
    <property type="protein sequence ID" value="CAK94070.1"/>
    <property type="molecule type" value="Genomic_DNA"/>
</dbReference>
<proteinExistence type="predicted"/>
<dbReference type="Gene3D" id="2.30.29.30">
    <property type="entry name" value="Pleckstrin-homology domain (PH domain)/Phosphotyrosine-binding domain (PTB)"/>
    <property type="match status" value="1"/>
</dbReference>
<name>A0EFH9_PARTE</name>
<protein>
    <recommendedName>
        <fullName evidence="4">PH domain-containing protein</fullName>
    </recommendedName>
</protein>
<evidence type="ECO:0000313" key="3">
    <source>
        <dbReference type="Proteomes" id="UP000000600"/>
    </source>
</evidence>
<dbReference type="KEGG" id="ptm:GSPATT00026393001"/>